<sequence length="132" mass="14166">MKRSFPKRPLLPAALVAAAMISTAVISGPSLAQTAGPASPAPAEKPVQPTVATCKAAALQTLSAREPEIKDIYIDEDGATVAVADTRIEDTPVTRIVMAEAYLRTDRSDKPRRFLCLLGEKNKVLLTFFTSR</sequence>
<protein>
    <submittedName>
        <fullName evidence="2">Uncharacterized protein</fullName>
    </submittedName>
</protein>
<proteinExistence type="predicted"/>
<dbReference type="AlphaFoldDB" id="A0A2W5C7Y7"/>
<comment type="caution">
    <text evidence="2">The sequence shown here is derived from an EMBL/GenBank/DDBJ whole genome shotgun (WGS) entry which is preliminary data.</text>
</comment>
<name>A0A2W5C7Y7_9SPHN</name>
<reference evidence="2 3" key="1">
    <citation type="submission" date="2017-08" db="EMBL/GenBank/DDBJ databases">
        <title>Infants hospitalized years apart are colonized by the same room-sourced microbial strains.</title>
        <authorList>
            <person name="Brooks B."/>
            <person name="Olm M.R."/>
            <person name="Firek B.A."/>
            <person name="Baker R."/>
            <person name="Thomas B.C."/>
            <person name="Morowitz M.J."/>
            <person name="Banfield J.F."/>
        </authorList>
    </citation>
    <scope>NUCLEOTIDE SEQUENCE [LARGE SCALE GENOMIC DNA]</scope>
    <source>
        <strain evidence="2">S2_018_000_R2_101</strain>
    </source>
</reference>
<gene>
    <name evidence="2" type="ORF">DI623_06630</name>
</gene>
<keyword evidence="1" id="KW-0732">Signal</keyword>
<dbReference type="Proteomes" id="UP000249066">
    <property type="component" value="Unassembled WGS sequence"/>
</dbReference>
<evidence type="ECO:0000313" key="2">
    <source>
        <dbReference type="EMBL" id="PZO90418.1"/>
    </source>
</evidence>
<feature type="signal peptide" evidence="1">
    <location>
        <begin position="1"/>
        <end position="32"/>
    </location>
</feature>
<organism evidence="2 3">
    <name type="scientific">Sphingomonas sanxanigenens</name>
    <dbReference type="NCBI Taxonomy" id="397260"/>
    <lineage>
        <taxon>Bacteria</taxon>
        <taxon>Pseudomonadati</taxon>
        <taxon>Pseudomonadota</taxon>
        <taxon>Alphaproteobacteria</taxon>
        <taxon>Sphingomonadales</taxon>
        <taxon>Sphingomonadaceae</taxon>
        <taxon>Sphingomonas</taxon>
    </lineage>
</organism>
<accession>A0A2W5C7Y7</accession>
<feature type="chain" id="PRO_5016078348" evidence="1">
    <location>
        <begin position="33"/>
        <end position="132"/>
    </location>
</feature>
<evidence type="ECO:0000256" key="1">
    <source>
        <dbReference type="SAM" id="SignalP"/>
    </source>
</evidence>
<dbReference type="EMBL" id="QFNN01000028">
    <property type="protein sequence ID" value="PZO90418.1"/>
    <property type="molecule type" value="Genomic_DNA"/>
</dbReference>
<evidence type="ECO:0000313" key="3">
    <source>
        <dbReference type="Proteomes" id="UP000249066"/>
    </source>
</evidence>